<name>A0ABY9YIU3_9GAMM</name>
<dbReference type="Proteomes" id="UP001302072">
    <property type="component" value="Chromosome"/>
</dbReference>
<evidence type="ECO:0000256" key="8">
    <source>
        <dbReference type="SAM" id="Phobius"/>
    </source>
</evidence>
<keyword evidence="7 8" id="KW-0472">Membrane</keyword>
<reference evidence="10 11" key="1">
    <citation type="submission" date="2022-12" db="EMBL/GenBank/DDBJ databases">
        <title>Two new species, Stenotrophomonas aracearum and Stenotrophomonas oahuensis, isolated from Anthurium (Araceae family) in Hawaii.</title>
        <authorList>
            <person name="Chunag S.C."/>
            <person name="Dobhal S."/>
            <person name="Alvarez A."/>
            <person name="Arif M."/>
        </authorList>
    </citation>
    <scope>NUCLEOTIDE SEQUENCE [LARGE SCALE GENOMIC DNA]</scope>
    <source>
        <strain evidence="10 11">A5586</strain>
    </source>
</reference>
<feature type="transmembrane region" description="Helical" evidence="8">
    <location>
        <begin position="261"/>
        <end position="286"/>
    </location>
</feature>
<protein>
    <submittedName>
        <fullName evidence="10">Glycosyltransferase family 2 protein</fullName>
    </submittedName>
</protein>
<evidence type="ECO:0000256" key="1">
    <source>
        <dbReference type="ARBA" id="ARBA00022475"/>
    </source>
</evidence>
<dbReference type="InterPro" id="IPR001173">
    <property type="entry name" value="Glyco_trans_2-like"/>
</dbReference>
<evidence type="ECO:0000313" key="11">
    <source>
        <dbReference type="Proteomes" id="UP001302072"/>
    </source>
</evidence>
<dbReference type="RefSeq" id="WP_311190089.1">
    <property type="nucleotide sequence ID" value="NZ_CP115541.1"/>
</dbReference>
<keyword evidence="4 8" id="KW-0812">Transmembrane</keyword>
<keyword evidence="5" id="KW-0448">Lipopolysaccharide biosynthesis</keyword>
<evidence type="ECO:0000256" key="2">
    <source>
        <dbReference type="ARBA" id="ARBA00022676"/>
    </source>
</evidence>
<keyword evidence="2" id="KW-0328">Glycosyltransferase</keyword>
<proteinExistence type="predicted"/>
<evidence type="ECO:0000256" key="6">
    <source>
        <dbReference type="ARBA" id="ARBA00022989"/>
    </source>
</evidence>
<dbReference type="PANTHER" id="PTHR48090">
    <property type="entry name" value="UNDECAPRENYL-PHOSPHATE 4-DEOXY-4-FORMAMIDO-L-ARABINOSE TRANSFERASE-RELATED"/>
    <property type="match status" value="1"/>
</dbReference>
<evidence type="ECO:0000313" key="10">
    <source>
        <dbReference type="EMBL" id="WNH50788.1"/>
    </source>
</evidence>
<keyword evidence="1" id="KW-1003">Cell membrane</keyword>
<evidence type="ECO:0000256" key="3">
    <source>
        <dbReference type="ARBA" id="ARBA00022679"/>
    </source>
</evidence>
<evidence type="ECO:0000256" key="4">
    <source>
        <dbReference type="ARBA" id="ARBA00022692"/>
    </source>
</evidence>
<evidence type="ECO:0000259" key="9">
    <source>
        <dbReference type="Pfam" id="PF00535"/>
    </source>
</evidence>
<dbReference type="Gene3D" id="3.90.550.10">
    <property type="entry name" value="Spore Coat Polysaccharide Biosynthesis Protein SpsA, Chain A"/>
    <property type="match status" value="1"/>
</dbReference>
<evidence type="ECO:0000256" key="5">
    <source>
        <dbReference type="ARBA" id="ARBA00022985"/>
    </source>
</evidence>
<keyword evidence="11" id="KW-1185">Reference proteome</keyword>
<feature type="domain" description="Glycosyltransferase 2-like" evidence="9">
    <location>
        <begin position="6"/>
        <end position="156"/>
    </location>
</feature>
<organism evidence="10 11">
    <name type="scientific">Stenotrophomonas oahuensis</name>
    <dbReference type="NCBI Taxonomy" id="3003271"/>
    <lineage>
        <taxon>Bacteria</taxon>
        <taxon>Pseudomonadati</taxon>
        <taxon>Pseudomonadota</taxon>
        <taxon>Gammaproteobacteria</taxon>
        <taxon>Lysobacterales</taxon>
        <taxon>Lysobacteraceae</taxon>
        <taxon>Stenotrophomonas</taxon>
    </lineage>
</organism>
<dbReference type="Pfam" id="PF00535">
    <property type="entry name" value="Glycos_transf_2"/>
    <property type="match status" value="1"/>
</dbReference>
<accession>A0ABY9YIU3</accession>
<keyword evidence="3" id="KW-0808">Transferase</keyword>
<dbReference type="EMBL" id="CP115541">
    <property type="protein sequence ID" value="WNH50788.1"/>
    <property type="molecule type" value="Genomic_DNA"/>
</dbReference>
<gene>
    <name evidence="10" type="ORF">PDM29_10290</name>
</gene>
<dbReference type="SUPFAM" id="SSF53448">
    <property type="entry name" value="Nucleotide-diphospho-sugar transferases"/>
    <property type="match status" value="1"/>
</dbReference>
<dbReference type="CDD" id="cd04187">
    <property type="entry name" value="DPM1_like_bac"/>
    <property type="match status" value="1"/>
</dbReference>
<dbReference type="InterPro" id="IPR050256">
    <property type="entry name" value="Glycosyltransferase_2"/>
</dbReference>
<keyword evidence="6 8" id="KW-1133">Transmembrane helix</keyword>
<dbReference type="InterPro" id="IPR029044">
    <property type="entry name" value="Nucleotide-diphossugar_trans"/>
</dbReference>
<sequence length="311" mass="34215">MHIDVSVVVPVYSATRTLEALLGRLALSMEAAALAFELILVDDRGNPDSWGAIRSMAQKDPRVVGLRLGRNFGQHAATMCGIGAARGAYVVTMDEDLEHPPEAIPSLLRECSPDQPLVYGVFPTRTHARFRNATSELMRWSLKKSFPDMNQAYTSFRALHHSLAKRLGDFQLNRPYIDGMLSWLTASVGTVTVAHGQRDDGRSAYTLRKLISHATNIFVTFSNLPLRLASYMGAALAASSFIYLLVVIFERLTGRITDPGYASLMCVILFACGIQLVILGVLGEYVGRLMSSANRRPMYSVQETTLQDLAS</sequence>
<dbReference type="PANTHER" id="PTHR48090:SF3">
    <property type="entry name" value="UNDECAPRENYL-PHOSPHATE 4-DEOXY-4-FORMAMIDO-L-ARABINOSE TRANSFERASE"/>
    <property type="match status" value="1"/>
</dbReference>
<evidence type="ECO:0000256" key="7">
    <source>
        <dbReference type="ARBA" id="ARBA00023136"/>
    </source>
</evidence>
<feature type="transmembrane region" description="Helical" evidence="8">
    <location>
        <begin position="228"/>
        <end position="249"/>
    </location>
</feature>